<dbReference type="Proteomes" id="UP000290942">
    <property type="component" value="Chromosome"/>
</dbReference>
<name>A0A449A8E7_9BACT</name>
<evidence type="ECO:0000313" key="3">
    <source>
        <dbReference type="Proteomes" id="UP000290942"/>
    </source>
</evidence>
<reference evidence="2 3" key="1">
    <citation type="submission" date="2019-01" db="EMBL/GenBank/DDBJ databases">
        <authorList>
            <consortium name="Pathogen Informatics"/>
        </authorList>
    </citation>
    <scope>NUCLEOTIDE SEQUENCE [LARGE SCALE GENOMIC DNA]</scope>
    <source>
        <strain evidence="2 3">NCTC10122</strain>
    </source>
</reference>
<sequence length="456" mass="53901">MRENNFLTNNLKVLKLHFASKNIENIKKPAYDLYLYILINPFNGLIYARKFDFKVFRMNLLTTPSWFSSKNSNFINRGKILEKCIGNDIQKSRTNNSSDSIINFSEDQIKKLNNLFNDYSQPIYQTTIYNINALLNGSNPSGSLQNNKSSQTLFMDDKTNSKFLVIVKIIESLTVVDANIKLSFSMSGKDNFHLFMDLTPNELDELDELKKYQKTNNLSLIDFFENQLNMNVKENYYTNIFRVLKSDYIDETLINSIKNNIKNLSQMRKIDVSILRHIKQHRDNIKNIEPSLKINSVTSEKAHIYNVEWIKQDIQKNLYTQIKNQIMNISQINNLVKKCEELRWITDQNNLISMDATHHRLYDQLTWIFDENFHVYLTLKNTNINDYQKMILNELKKLKSFKQQILSNANNKINIVNNAKKYIEKRMQKVKNQLSQKNKNSRFKFETISENWQKLN</sequence>
<dbReference type="RefSeq" id="WP_129687506.1">
    <property type="nucleotide sequence ID" value="NZ_LR214970.1"/>
</dbReference>
<dbReference type="AlphaFoldDB" id="A0A449A8E7"/>
<dbReference type="EMBL" id="LR214970">
    <property type="protein sequence ID" value="VEU60563.1"/>
    <property type="molecule type" value="Genomic_DNA"/>
</dbReference>
<keyword evidence="1" id="KW-0175">Coiled coil</keyword>
<feature type="coiled-coil region" evidence="1">
    <location>
        <begin position="392"/>
        <end position="440"/>
    </location>
</feature>
<dbReference type="NCBIfam" id="NF045952">
    <property type="entry name" value="MAG4270_fam"/>
    <property type="match status" value="1"/>
</dbReference>
<evidence type="ECO:0000256" key="1">
    <source>
        <dbReference type="SAM" id="Coils"/>
    </source>
</evidence>
<proteinExistence type="predicted"/>
<evidence type="ECO:0000313" key="2">
    <source>
        <dbReference type="EMBL" id="VEU60563.1"/>
    </source>
</evidence>
<gene>
    <name evidence="2" type="ORF">NCTC10122_00158</name>
</gene>
<protein>
    <submittedName>
        <fullName evidence="2">Uncharacterized protein</fullName>
    </submittedName>
</protein>
<accession>A0A449A8E7</accession>
<organism evidence="2 3">
    <name type="scientific">Mycoplasmopsis bovigenitalium</name>
    <dbReference type="NCBI Taxonomy" id="2112"/>
    <lineage>
        <taxon>Bacteria</taxon>
        <taxon>Bacillati</taxon>
        <taxon>Mycoplasmatota</taxon>
        <taxon>Mycoplasmoidales</taxon>
        <taxon>Metamycoplasmataceae</taxon>
        <taxon>Mycoplasmopsis</taxon>
    </lineage>
</organism>